<evidence type="ECO:0000256" key="7">
    <source>
        <dbReference type="ARBA" id="ARBA00023136"/>
    </source>
</evidence>
<keyword evidence="5 8" id="KW-0812">Transmembrane</keyword>
<dbReference type="RefSeq" id="WP_111343450.1">
    <property type="nucleotide sequence ID" value="NZ_JAIWKD010000001.1"/>
</dbReference>
<feature type="transmembrane region" description="Helical" evidence="8">
    <location>
        <begin position="165"/>
        <end position="191"/>
    </location>
</feature>
<comment type="similarity">
    <text evidence="2">Belongs to the autoinducer-2 exporter (AI-2E) (TC 2.A.86) family.</text>
</comment>
<accession>A0A8B2P2L5</accession>
<evidence type="ECO:0000256" key="3">
    <source>
        <dbReference type="ARBA" id="ARBA00022448"/>
    </source>
</evidence>
<dbReference type="PANTHER" id="PTHR21716">
    <property type="entry name" value="TRANSMEMBRANE PROTEIN"/>
    <property type="match status" value="1"/>
</dbReference>
<evidence type="ECO:0000256" key="6">
    <source>
        <dbReference type="ARBA" id="ARBA00022989"/>
    </source>
</evidence>
<comment type="caution">
    <text evidence="9">The sequence shown here is derived from an EMBL/GenBank/DDBJ whole genome shotgun (WGS) entry which is preliminary data.</text>
</comment>
<evidence type="ECO:0008006" key="11">
    <source>
        <dbReference type="Google" id="ProtNLM"/>
    </source>
</evidence>
<keyword evidence="3" id="KW-0813">Transport</keyword>
<reference evidence="9 10" key="1">
    <citation type="submission" date="2018-05" db="EMBL/GenBank/DDBJ databases">
        <title>Acuticoccus sediminis sp. nov., isolated from deep-sea sediment of Indian Ocean.</title>
        <authorList>
            <person name="Liu X."/>
            <person name="Lai Q."/>
            <person name="Du Y."/>
            <person name="Sun F."/>
            <person name="Zhang X."/>
            <person name="Wang S."/>
            <person name="Shao Z."/>
        </authorList>
    </citation>
    <scope>NUCLEOTIDE SEQUENCE [LARGE SCALE GENOMIC DNA]</scope>
    <source>
        <strain evidence="9 10">PTG4-2</strain>
    </source>
</reference>
<dbReference type="Proteomes" id="UP000249590">
    <property type="component" value="Unassembled WGS sequence"/>
</dbReference>
<feature type="transmembrane region" description="Helical" evidence="8">
    <location>
        <begin position="26"/>
        <end position="44"/>
    </location>
</feature>
<feature type="transmembrane region" description="Helical" evidence="8">
    <location>
        <begin position="328"/>
        <end position="351"/>
    </location>
</feature>
<feature type="transmembrane region" description="Helical" evidence="8">
    <location>
        <begin position="255"/>
        <end position="282"/>
    </location>
</feature>
<feature type="transmembrane region" description="Helical" evidence="8">
    <location>
        <begin position="231"/>
        <end position="249"/>
    </location>
</feature>
<dbReference type="InterPro" id="IPR002549">
    <property type="entry name" value="AI-2E-like"/>
</dbReference>
<organism evidence="9 10">
    <name type="scientific">Acuticoccus sediminis</name>
    <dbReference type="NCBI Taxonomy" id="2184697"/>
    <lineage>
        <taxon>Bacteria</taxon>
        <taxon>Pseudomonadati</taxon>
        <taxon>Pseudomonadota</taxon>
        <taxon>Alphaproteobacteria</taxon>
        <taxon>Hyphomicrobiales</taxon>
        <taxon>Amorphaceae</taxon>
        <taxon>Acuticoccus</taxon>
    </lineage>
</organism>
<dbReference type="AlphaFoldDB" id="A0A8B2P2L5"/>
<gene>
    <name evidence="9" type="ORF">DLJ53_06975</name>
</gene>
<comment type="subcellular location">
    <subcellularLocation>
        <location evidence="1">Cell membrane</location>
        <topology evidence="1">Multi-pass membrane protein</topology>
    </subcellularLocation>
</comment>
<dbReference type="OrthoDB" id="8113547at2"/>
<evidence type="ECO:0000256" key="1">
    <source>
        <dbReference type="ARBA" id="ARBA00004651"/>
    </source>
</evidence>
<keyword evidence="4" id="KW-1003">Cell membrane</keyword>
<dbReference type="GO" id="GO:0005886">
    <property type="term" value="C:plasma membrane"/>
    <property type="evidence" value="ECO:0007669"/>
    <property type="project" value="UniProtKB-SubCell"/>
</dbReference>
<evidence type="ECO:0000256" key="4">
    <source>
        <dbReference type="ARBA" id="ARBA00022475"/>
    </source>
</evidence>
<feature type="transmembrane region" description="Helical" evidence="8">
    <location>
        <begin position="81"/>
        <end position="99"/>
    </location>
</feature>
<evidence type="ECO:0000313" key="10">
    <source>
        <dbReference type="Proteomes" id="UP000249590"/>
    </source>
</evidence>
<keyword evidence="6 8" id="KW-1133">Transmembrane helix</keyword>
<proteinExistence type="inferred from homology"/>
<keyword evidence="7 8" id="KW-0472">Membrane</keyword>
<evidence type="ECO:0000256" key="2">
    <source>
        <dbReference type="ARBA" id="ARBA00009773"/>
    </source>
</evidence>
<keyword evidence="10" id="KW-1185">Reference proteome</keyword>
<dbReference type="PANTHER" id="PTHR21716:SF67">
    <property type="entry name" value="TRANSPORT PROTEIN YDIK-RELATED"/>
    <property type="match status" value="1"/>
</dbReference>
<sequence>MPEPDGIPAPPHADSLPGRERTAMTVAIRLAALAAFLALLGALLRPLLGIIMWSGILAVALYPIYAWLARHLGGRETLASGLVMLAALAAVFGPAAYLITSLVISLEHIAEAAASGTLSVPALPETVKDVPVLGPKVTALWESGTGGIERFANEYGTALIGPGKVLLHIIAGLAGSVIAFAIAVVVAGLLFKPAPKISHAVEEIARRIAGPRGTHFVATASAAVRSVARGVIGIALLQSLLVGVVLIAGEVPHAGLLAMAVLIVLLAQMSAGFVTVPIMVWVWFSHGTVYSIVVCTLLVVITALEIPLKPIALRQGLESPMAVTFAGLVGGTVTFGLPGLFIGPMVFAVAWELLAVWLASSPPDDGQPTA</sequence>
<evidence type="ECO:0000256" key="5">
    <source>
        <dbReference type="ARBA" id="ARBA00022692"/>
    </source>
</evidence>
<protein>
    <recommendedName>
        <fullName evidence="11">PurR-regulated permease PerM</fullName>
    </recommendedName>
</protein>
<feature type="transmembrane region" description="Helical" evidence="8">
    <location>
        <begin position="289"/>
        <end position="308"/>
    </location>
</feature>
<evidence type="ECO:0000256" key="8">
    <source>
        <dbReference type="SAM" id="Phobius"/>
    </source>
</evidence>
<dbReference type="EMBL" id="QHHQ01000001">
    <property type="protein sequence ID" value="RAI04184.1"/>
    <property type="molecule type" value="Genomic_DNA"/>
</dbReference>
<name>A0A8B2P2L5_9HYPH</name>
<evidence type="ECO:0000313" key="9">
    <source>
        <dbReference type="EMBL" id="RAI04184.1"/>
    </source>
</evidence>
<dbReference type="Pfam" id="PF01594">
    <property type="entry name" value="AI-2E_transport"/>
    <property type="match status" value="1"/>
</dbReference>
<feature type="transmembrane region" description="Helical" evidence="8">
    <location>
        <begin position="50"/>
        <end position="69"/>
    </location>
</feature>